<dbReference type="CDD" id="cd00130">
    <property type="entry name" value="PAS"/>
    <property type="match status" value="1"/>
</dbReference>
<evidence type="ECO:0000259" key="1">
    <source>
        <dbReference type="Pfam" id="PF08670"/>
    </source>
</evidence>
<dbReference type="EMBL" id="CP003811">
    <property type="protein sequence ID" value="AIQ92893.1"/>
    <property type="molecule type" value="Genomic_DNA"/>
</dbReference>
<reference evidence="2 3" key="1">
    <citation type="journal article" date="2014" name="PLoS ONE">
        <title>Genome Information of Methylobacterium oryzae, a Plant-Probiotic Methylotroph in the Phyllosphere.</title>
        <authorList>
            <person name="Kwak M.J."/>
            <person name="Jeong H."/>
            <person name="Madhaiyan M."/>
            <person name="Lee Y."/>
            <person name="Sa T.M."/>
            <person name="Oh T.K."/>
            <person name="Kim J.F."/>
        </authorList>
    </citation>
    <scope>NUCLEOTIDE SEQUENCE [LARGE SCALE GENOMIC DNA]</scope>
    <source>
        <strain evidence="2 3">CBMB20</strain>
    </source>
</reference>
<gene>
    <name evidence="2" type="ORF">MOC_5138</name>
</gene>
<dbReference type="Gene3D" id="3.30.450.20">
    <property type="entry name" value="PAS domain"/>
    <property type="match status" value="1"/>
</dbReference>
<dbReference type="Pfam" id="PF08670">
    <property type="entry name" value="MEKHLA"/>
    <property type="match status" value="1"/>
</dbReference>
<dbReference type="Proteomes" id="UP000029492">
    <property type="component" value="Chromosome"/>
</dbReference>
<feature type="domain" description="MEKHLA" evidence="1">
    <location>
        <begin position="10"/>
        <end position="145"/>
    </location>
</feature>
<dbReference type="InterPro" id="IPR035965">
    <property type="entry name" value="PAS-like_dom_sf"/>
</dbReference>
<sequence length="147" mass="16099">MTDLSHDPDFFALLTGSYARRLGESLVPAGADAAWLYAAAPFAVLAHDGAADPRFVYGNRAAQACFGYAWDELIGLPSRLSAEAPERAARQSLLDAVTRDGYSRGYRGLRIAKDGRRFWIDQAVVWQLDRDGMNVGQAATFSAWRDA</sequence>
<dbReference type="SUPFAM" id="SSF55785">
    <property type="entry name" value="PYP-like sensor domain (PAS domain)"/>
    <property type="match status" value="1"/>
</dbReference>
<dbReference type="NCBIfam" id="TIGR00229">
    <property type="entry name" value="sensory_box"/>
    <property type="match status" value="1"/>
</dbReference>
<keyword evidence="3" id="KW-1185">Reference proteome</keyword>
<organism evidence="2 3">
    <name type="scientific">Methylobacterium oryzae CBMB20</name>
    <dbReference type="NCBI Taxonomy" id="693986"/>
    <lineage>
        <taxon>Bacteria</taxon>
        <taxon>Pseudomonadati</taxon>
        <taxon>Pseudomonadota</taxon>
        <taxon>Alphaproteobacteria</taxon>
        <taxon>Hyphomicrobiales</taxon>
        <taxon>Methylobacteriaceae</taxon>
        <taxon>Methylobacterium</taxon>
    </lineage>
</organism>
<name>A0A089P4F4_9HYPH</name>
<evidence type="ECO:0000313" key="3">
    <source>
        <dbReference type="Proteomes" id="UP000029492"/>
    </source>
</evidence>
<dbReference type="STRING" id="693986.MOC_5138"/>
<dbReference type="InterPro" id="IPR000014">
    <property type="entry name" value="PAS"/>
</dbReference>
<dbReference type="KEGG" id="mor:MOC_5138"/>
<protein>
    <submittedName>
        <fullName evidence="2">MEKHLA domain-containing protein</fullName>
    </submittedName>
</protein>
<dbReference type="eggNOG" id="ENOG5032SCF">
    <property type="taxonomic scope" value="Bacteria"/>
</dbReference>
<dbReference type="HOGENOM" id="CLU_115296_0_0_5"/>
<accession>A0A089P4F4</accession>
<evidence type="ECO:0000313" key="2">
    <source>
        <dbReference type="EMBL" id="AIQ92893.1"/>
    </source>
</evidence>
<dbReference type="AlphaFoldDB" id="A0A089P4F4"/>
<dbReference type="RefSeq" id="WP_043759719.1">
    <property type="nucleotide sequence ID" value="NZ_CP003811.1"/>
</dbReference>
<proteinExistence type="predicted"/>
<dbReference type="InterPro" id="IPR013978">
    <property type="entry name" value="MEKHLA"/>
</dbReference>